<keyword evidence="3" id="KW-0732">Signal</keyword>
<reference evidence="4" key="1">
    <citation type="submission" date="2021-03" db="EMBL/GenBank/DDBJ databases">
        <authorList>
            <person name="Tagirdzhanova G."/>
        </authorList>
    </citation>
    <scope>NUCLEOTIDE SEQUENCE</scope>
</reference>
<sequence length="314" mass="33173">MSFRSLSSWTLLLRFHLLFGPHALVASDALGKITLYDDYDCEHPSTLNPTVNLSVSTCLVTTGGEGLVIDELPPCSSTTATLIYYSDPACGQQTNDVSTAIASDSCFQLAAGTDLFNAKAVMFSCQPAANNLQPSSTSTAVVSLLAAVATGSTGSDGSGSSTSVAGSTPTDTSTTQNNGTGSGGSNSNGGTGTSTSSGSGLDTGDIIALAVGLGTGITAIAVAVAAWRFPVFRNQLKRTIPGWPNQPTFHSHEAPQWHHNEPQTIDPRQQPYNQPQEMKPWQQHYNPPQEMDARQQHYSSPVEIDSRQQSFHTH</sequence>
<dbReference type="OrthoDB" id="5429340at2759"/>
<gene>
    <name evidence="4" type="ORF">IMSHALPRED_001247</name>
</gene>
<feature type="signal peptide" evidence="3">
    <location>
        <begin position="1"/>
        <end position="26"/>
    </location>
</feature>
<comment type="caution">
    <text evidence="4">The sequence shown here is derived from an EMBL/GenBank/DDBJ whole genome shotgun (WGS) entry which is preliminary data.</text>
</comment>
<evidence type="ECO:0000256" key="2">
    <source>
        <dbReference type="SAM" id="Phobius"/>
    </source>
</evidence>
<evidence type="ECO:0000313" key="4">
    <source>
        <dbReference type="EMBL" id="CAF9939201.1"/>
    </source>
</evidence>
<keyword evidence="5" id="KW-1185">Reference proteome</keyword>
<feature type="compositionally biased region" description="Low complexity" evidence="1">
    <location>
        <begin position="151"/>
        <end position="179"/>
    </location>
</feature>
<evidence type="ECO:0000256" key="3">
    <source>
        <dbReference type="SAM" id="SignalP"/>
    </source>
</evidence>
<organism evidence="4 5">
    <name type="scientific">Imshaugia aleurites</name>
    <dbReference type="NCBI Taxonomy" id="172621"/>
    <lineage>
        <taxon>Eukaryota</taxon>
        <taxon>Fungi</taxon>
        <taxon>Dikarya</taxon>
        <taxon>Ascomycota</taxon>
        <taxon>Pezizomycotina</taxon>
        <taxon>Lecanoromycetes</taxon>
        <taxon>OSLEUM clade</taxon>
        <taxon>Lecanoromycetidae</taxon>
        <taxon>Lecanorales</taxon>
        <taxon>Lecanorineae</taxon>
        <taxon>Parmeliaceae</taxon>
        <taxon>Imshaugia</taxon>
    </lineage>
</organism>
<accession>A0A8H3J1X2</accession>
<dbReference type="AlphaFoldDB" id="A0A8H3J1X2"/>
<feature type="chain" id="PRO_5034152123" evidence="3">
    <location>
        <begin position="27"/>
        <end position="314"/>
    </location>
</feature>
<proteinExistence type="predicted"/>
<name>A0A8H3J1X2_9LECA</name>
<feature type="region of interest" description="Disordered" evidence="1">
    <location>
        <begin position="151"/>
        <end position="200"/>
    </location>
</feature>
<dbReference type="Proteomes" id="UP000664534">
    <property type="component" value="Unassembled WGS sequence"/>
</dbReference>
<evidence type="ECO:0000256" key="1">
    <source>
        <dbReference type="SAM" id="MobiDB-lite"/>
    </source>
</evidence>
<feature type="compositionally biased region" description="Gly residues" evidence="1">
    <location>
        <begin position="180"/>
        <end position="192"/>
    </location>
</feature>
<keyword evidence="2" id="KW-0472">Membrane</keyword>
<dbReference type="EMBL" id="CAJPDT010000116">
    <property type="protein sequence ID" value="CAF9939201.1"/>
    <property type="molecule type" value="Genomic_DNA"/>
</dbReference>
<feature type="compositionally biased region" description="Polar residues" evidence="1">
    <location>
        <begin position="262"/>
        <end position="276"/>
    </location>
</feature>
<feature type="compositionally biased region" description="Basic and acidic residues" evidence="1">
    <location>
        <begin position="250"/>
        <end position="261"/>
    </location>
</feature>
<keyword evidence="2" id="KW-1133">Transmembrane helix</keyword>
<protein>
    <submittedName>
        <fullName evidence="4">Uncharacterized protein</fullName>
    </submittedName>
</protein>
<evidence type="ECO:0000313" key="5">
    <source>
        <dbReference type="Proteomes" id="UP000664534"/>
    </source>
</evidence>
<feature type="transmembrane region" description="Helical" evidence="2">
    <location>
        <begin position="206"/>
        <end position="229"/>
    </location>
</feature>
<keyword evidence="2" id="KW-0812">Transmembrane</keyword>
<feature type="region of interest" description="Disordered" evidence="1">
    <location>
        <begin position="243"/>
        <end position="314"/>
    </location>
</feature>